<dbReference type="InterPro" id="IPR006860">
    <property type="entry name" value="FecR"/>
</dbReference>
<evidence type="ECO:0000259" key="2">
    <source>
        <dbReference type="Pfam" id="PF04773"/>
    </source>
</evidence>
<evidence type="ECO:0000259" key="3">
    <source>
        <dbReference type="Pfam" id="PF16344"/>
    </source>
</evidence>
<gene>
    <name evidence="4" type="ORF">SAMN06297358_1309</name>
</gene>
<proteinExistence type="predicted"/>
<dbReference type="GO" id="GO:0016989">
    <property type="term" value="F:sigma factor antagonist activity"/>
    <property type="evidence" value="ECO:0007669"/>
    <property type="project" value="TreeGrafter"/>
</dbReference>
<name>A0A285ZWB6_9SPHI</name>
<dbReference type="Gene3D" id="2.60.120.1440">
    <property type="match status" value="1"/>
</dbReference>
<dbReference type="Pfam" id="PF04773">
    <property type="entry name" value="FecR"/>
    <property type="match status" value="1"/>
</dbReference>
<dbReference type="InterPro" id="IPR012373">
    <property type="entry name" value="Ferrdict_sens_TM"/>
</dbReference>
<feature type="domain" description="FecR protein" evidence="2">
    <location>
        <begin position="164"/>
        <end position="259"/>
    </location>
</feature>
<evidence type="ECO:0000313" key="5">
    <source>
        <dbReference type="Proteomes" id="UP000219281"/>
    </source>
</evidence>
<dbReference type="EMBL" id="OCMT01000002">
    <property type="protein sequence ID" value="SOD13920.1"/>
    <property type="molecule type" value="Genomic_DNA"/>
</dbReference>
<dbReference type="PIRSF" id="PIRSF018266">
    <property type="entry name" value="FecR"/>
    <property type="match status" value="1"/>
</dbReference>
<dbReference type="Pfam" id="PF16344">
    <property type="entry name" value="FecR_C"/>
    <property type="match status" value="1"/>
</dbReference>
<dbReference type="OrthoDB" id="1099963at2"/>
<dbReference type="PANTHER" id="PTHR30273:SF2">
    <property type="entry name" value="PROTEIN FECR"/>
    <property type="match status" value="1"/>
</dbReference>
<feature type="transmembrane region" description="Helical" evidence="1">
    <location>
        <begin position="74"/>
        <end position="94"/>
    </location>
</feature>
<reference evidence="5" key="1">
    <citation type="submission" date="2017-09" db="EMBL/GenBank/DDBJ databases">
        <authorList>
            <person name="Varghese N."/>
            <person name="Submissions S."/>
        </authorList>
    </citation>
    <scope>NUCLEOTIDE SEQUENCE [LARGE SCALE GENOMIC DNA]</scope>
    <source>
        <strain evidence="5">CGMCC 1.12803</strain>
    </source>
</reference>
<protein>
    <submittedName>
        <fullName evidence="4">FecR family protein</fullName>
    </submittedName>
</protein>
<evidence type="ECO:0000256" key="1">
    <source>
        <dbReference type="SAM" id="Phobius"/>
    </source>
</evidence>
<sequence>MSVGNPKRMTTEEANQLLKKYHEGKCTEAEKALVESSFLDYNENEAGLSKELLDQLKAEVYVALPIHKRNKLRIYGWSSAAAVLVVSILAIAHWRLEENLQLFKQAKVIEDVAPIGNQATLTYEDGESVALNGSKDGLVIKGNTMRYLDGSRIENELTSQMTQTLSTPRGGQYQVVLQDGTKVWLNAASSISYPSSFEGAKERRVSITGEVYFEVAKDRSKPFLVASKDQLIRVLGTHFNVNAYGDNGATTTTLLEGIVSVSLAGKNEGAKLLKPMQQLIAGNGRTVIRAADLELAMAWKNGVFEFRDASLKTILNEVARWYDLEVEYRGEVPNRVFNGSVSRHSNLSVLLKILSYSDIRFRIETDGSPTKKLIVEP</sequence>
<keyword evidence="5" id="KW-1185">Reference proteome</keyword>
<dbReference type="PANTHER" id="PTHR30273">
    <property type="entry name" value="PERIPLASMIC SIGNAL SENSOR AND SIGMA FACTOR ACTIVATOR FECR-RELATED"/>
    <property type="match status" value="1"/>
</dbReference>
<dbReference type="Proteomes" id="UP000219281">
    <property type="component" value="Unassembled WGS sequence"/>
</dbReference>
<keyword evidence="1" id="KW-1133">Transmembrane helix</keyword>
<dbReference type="RefSeq" id="WP_097130116.1">
    <property type="nucleotide sequence ID" value="NZ_SSBV01000002.1"/>
</dbReference>
<dbReference type="InterPro" id="IPR032508">
    <property type="entry name" value="FecR_C"/>
</dbReference>
<organism evidence="4 5">
    <name type="scientific">Pedobacter xixiisoli</name>
    <dbReference type="NCBI Taxonomy" id="1476464"/>
    <lineage>
        <taxon>Bacteria</taxon>
        <taxon>Pseudomonadati</taxon>
        <taxon>Bacteroidota</taxon>
        <taxon>Sphingobacteriia</taxon>
        <taxon>Sphingobacteriales</taxon>
        <taxon>Sphingobacteriaceae</taxon>
        <taxon>Pedobacter</taxon>
    </lineage>
</organism>
<evidence type="ECO:0000313" key="4">
    <source>
        <dbReference type="EMBL" id="SOD13920.1"/>
    </source>
</evidence>
<keyword evidence="1" id="KW-0472">Membrane</keyword>
<dbReference type="Gene3D" id="3.55.50.30">
    <property type="match status" value="1"/>
</dbReference>
<feature type="domain" description="Protein FecR C-terminal" evidence="3">
    <location>
        <begin position="304"/>
        <end position="365"/>
    </location>
</feature>
<keyword evidence="1" id="KW-0812">Transmembrane</keyword>
<dbReference type="AlphaFoldDB" id="A0A285ZWB6"/>
<accession>A0A285ZWB6</accession>